<dbReference type="EMBL" id="PYFQ01000007">
    <property type="protein sequence ID" value="PSK37912.1"/>
    <property type="molecule type" value="Genomic_DNA"/>
</dbReference>
<dbReference type="VEuPathDB" id="FungiDB:C7M61_003162"/>
<proteinExistence type="predicted"/>
<accession>A0A2P7YPM8</accession>
<comment type="caution">
    <text evidence="1">The sequence shown here is derived from an EMBL/GenBank/DDBJ whole genome shotgun (WGS) entry which is preliminary data.</text>
</comment>
<keyword evidence="2" id="KW-1185">Reference proteome</keyword>
<evidence type="ECO:0000313" key="1">
    <source>
        <dbReference type="EMBL" id="PSK37912.1"/>
    </source>
</evidence>
<name>A0A2P7YPM8_9ASCO</name>
<protein>
    <recommendedName>
        <fullName evidence="3">FIST domain-containing protein</fullName>
    </recommendedName>
</protein>
<evidence type="ECO:0000313" key="2">
    <source>
        <dbReference type="Proteomes" id="UP000241107"/>
    </source>
</evidence>
<dbReference type="GeneID" id="36566551"/>
<sequence length="373" mass="40757">MNTTLGALRRFGTSHTSQAAFFARTRVTPNLNTTLSPPQNLNAKSALFLATPSSLPIAIENAISLHQIAKMQVVVAGVDSVVPNGVRSGLSELWLDEYMDISGLVHLQQKDHTHPPRESDGVHVVSARENWKTIDAVLRLGVGSNEIVDLSLANTAFSTNTLATLFYFQPKELQEKTGDKNMGETLCELTVKLPQLEPALSSPQSIDRWTPLSEGDNLEITQCTGNLVKKINNVPAAKFLENNDALMSLKSKDTKVYVKVHQKSGVKKYEVIAGGGGWGVKADLLAISPEAKLKKGDKLEFFMVTPEDRFLDFKTAVVSNQILFECTPEATLYEEAPKAEQLVDNLFGCGCEHGFLHNGVNCKSPGEALSFKF</sequence>
<dbReference type="Proteomes" id="UP000241107">
    <property type="component" value="Unassembled WGS sequence"/>
</dbReference>
<dbReference type="AlphaFoldDB" id="A0A2P7YPM8"/>
<organism evidence="1 2">
    <name type="scientific">Candidozyma pseudohaemuli</name>
    <dbReference type="NCBI Taxonomy" id="418784"/>
    <lineage>
        <taxon>Eukaryota</taxon>
        <taxon>Fungi</taxon>
        <taxon>Dikarya</taxon>
        <taxon>Ascomycota</taxon>
        <taxon>Saccharomycotina</taxon>
        <taxon>Pichiomycetes</taxon>
        <taxon>Metschnikowiaceae</taxon>
        <taxon>Candidozyma</taxon>
    </lineage>
</organism>
<evidence type="ECO:0008006" key="3">
    <source>
        <dbReference type="Google" id="ProtNLM"/>
    </source>
</evidence>
<gene>
    <name evidence="1" type="ORF">C7M61_003162</name>
</gene>
<dbReference type="RefSeq" id="XP_024713422.1">
    <property type="nucleotide sequence ID" value="XM_024858512.1"/>
</dbReference>
<dbReference type="OrthoDB" id="4080562at2759"/>
<reference evidence="1 2" key="1">
    <citation type="submission" date="2018-03" db="EMBL/GenBank/DDBJ databases">
        <title>Candida pseudohaemulonii genome assembly and annotation.</title>
        <authorList>
            <person name="Munoz J.F."/>
            <person name="Gade L.G."/>
            <person name="Chow N.A."/>
            <person name="Litvintseva A.P."/>
            <person name="Loparev V.N."/>
            <person name="Cuomo C.A."/>
        </authorList>
    </citation>
    <scope>NUCLEOTIDE SEQUENCE [LARGE SCALE GENOMIC DNA]</scope>
    <source>
        <strain evidence="1 2">B12108</strain>
    </source>
</reference>